<gene>
    <name evidence="2" type="ORF">PDUR_03670</name>
</gene>
<evidence type="ECO:0000256" key="1">
    <source>
        <dbReference type="SAM" id="MobiDB-lite"/>
    </source>
</evidence>
<keyword evidence="3" id="KW-1185">Reference proteome</keyword>
<name>A0A089IQ64_PAEDU</name>
<reference evidence="2 3" key="1">
    <citation type="submission" date="2014-08" db="EMBL/GenBank/DDBJ databases">
        <title>Comparative genomics of the Paenibacillus odorifer group.</title>
        <authorList>
            <person name="den Bakker H.C."/>
            <person name="Tsai Y.-C."/>
            <person name="Martin N."/>
            <person name="Korlach J."/>
            <person name="Wiedmann M."/>
        </authorList>
    </citation>
    <scope>NUCLEOTIDE SEQUENCE [LARGE SCALE GENOMIC DNA]</scope>
    <source>
        <strain evidence="2 3">DSM 1735</strain>
    </source>
</reference>
<feature type="compositionally biased region" description="Acidic residues" evidence="1">
    <location>
        <begin position="53"/>
        <end position="62"/>
    </location>
</feature>
<proteinExistence type="predicted"/>
<evidence type="ECO:0000313" key="3">
    <source>
        <dbReference type="Proteomes" id="UP000029409"/>
    </source>
</evidence>
<accession>A0A089IQ64</accession>
<dbReference type="EMBL" id="CP009288">
    <property type="protein sequence ID" value="AIQ11194.1"/>
    <property type="molecule type" value="Genomic_DNA"/>
</dbReference>
<dbReference type="Proteomes" id="UP000029409">
    <property type="component" value="Chromosome"/>
</dbReference>
<organism evidence="2 3">
    <name type="scientific">Paenibacillus durus</name>
    <name type="common">Paenibacillus azotofixans</name>
    <dbReference type="NCBI Taxonomy" id="44251"/>
    <lineage>
        <taxon>Bacteria</taxon>
        <taxon>Bacillati</taxon>
        <taxon>Bacillota</taxon>
        <taxon>Bacilli</taxon>
        <taxon>Bacillales</taxon>
        <taxon>Paenibacillaceae</taxon>
        <taxon>Paenibacillus</taxon>
    </lineage>
</organism>
<feature type="compositionally biased region" description="Basic and acidic residues" evidence="1">
    <location>
        <begin position="43"/>
        <end position="52"/>
    </location>
</feature>
<sequence>MGRKDERETEYSAEGGTSRVSGSGVCDWGGSDGFSLSDSAAETPKEWMKDLEDREETGETFQ</sequence>
<evidence type="ECO:0000313" key="2">
    <source>
        <dbReference type="EMBL" id="AIQ11194.1"/>
    </source>
</evidence>
<feature type="region of interest" description="Disordered" evidence="1">
    <location>
        <begin position="1"/>
        <end position="62"/>
    </location>
</feature>
<dbReference type="AlphaFoldDB" id="A0A089IQ64"/>
<dbReference type="RefSeq" id="WP_042205123.1">
    <property type="nucleotide sequence ID" value="NZ_CP009288.1"/>
</dbReference>
<feature type="compositionally biased region" description="Basic and acidic residues" evidence="1">
    <location>
        <begin position="1"/>
        <end position="10"/>
    </location>
</feature>
<dbReference type="KEGG" id="pdu:PDUR_03670"/>
<dbReference type="OrthoDB" id="2644386at2"/>
<protein>
    <submittedName>
        <fullName evidence="2">Uncharacterized protein</fullName>
    </submittedName>
</protein>